<dbReference type="EMBL" id="JANBPU010000028">
    <property type="protein sequence ID" value="KAJ1919351.1"/>
    <property type="molecule type" value="Genomic_DNA"/>
</dbReference>
<gene>
    <name evidence="3" type="ORF">H4219_002039</name>
</gene>
<evidence type="ECO:0000256" key="1">
    <source>
        <dbReference type="SAM" id="MobiDB-lite"/>
    </source>
</evidence>
<evidence type="ECO:0000313" key="3">
    <source>
        <dbReference type="EMBL" id="KAJ1919351.1"/>
    </source>
</evidence>
<feature type="region of interest" description="Disordered" evidence="1">
    <location>
        <begin position="1"/>
        <end position="44"/>
    </location>
</feature>
<keyword evidence="2" id="KW-1133">Transmembrane helix</keyword>
<organism evidence="3 4">
    <name type="scientific">Mycoemilia scoparia</name>
    <dbReference type="NCBI Taxonomy" id="417184"/>
    <lineage>
        <taxon>Eukaryota</taxon>
        <taxon>Fungi</taxon>
        <taxon>Fungi incertae sedis</taxon>
        <taxon>Zoopagomycota</taxon>
        <taxon>Kickxellomycotina</taxon>
        <taxon>Kickxellomycetes</taxon>
        <taxon>Kickxellales</taxon>
        <taxon>Kickxellaceae</taxon>
        <taxon>Mycoemilia</taxon>
    </lineage>
</organism>
<keyword evidence="2" id="KW-0472">Membrane</keyword>
<protein>
    <submittedName>
        <fullName evidence="3">Uncharacterized protein</fullName>
    </submittedName>
</protein>
<keyword evidence="2" id="KW-0812">Transmembrane</keyword>
<dbReference type="Proteomes" id="UP001150538">
    <property type="component" value="Unassembled WGS sequence"/>
</dbReference>
<feature type="transmembrane region" description="Helical" evidence="2">
    <location>
        <begin position="48"/>
        <end position="64"/>
    </location>
</feature>
<keyword evidence="4" id="KW-1185">Reference proteome</keyword>
<comment type="caution">
    <text evidence="3">The sequence shown here is derived from an EMBL/GenBank/DDBJ whole genome shotgun (WGS) entry which is preliminary data.</text>
</comment>
<name>A0A9W8DVB0_9FUNG</name>
<sequence>MLNERSLDDKPKVRDTNTKDTNEDADSGESHSRGSALLRSTKRGHRKSVMMALALMIILVAQMFKQKNKTKTRIIYGSLAIVVAGFLLKKGKEKPLISKYARNFDSHYLLEFFKKFVVESTTENAVEQISQVGEKLAGLL</sequence>
<feature type="compositionally biased region" description="Basic and acidic residues" evidence="1">
    <location>
        <begin position="1"/>
        <end position="32"/>
    </location>
</feature>
<evidence type="ECO:0000256" key="2">
    <source>
        <dbReference type="SAM" id="Phobius"/>
    </source>
</evidence>
<dbReference type="AlphaFoldDB" id="A0A9W8DVB0"/>
<accession>A0A9W8DVB0</accession>
<reference evidence="3" key="1">
    <citation type="submission" date="2022-07" db="EMBL/GenBank/DDBJ databases">
        <title>Phylogenomic reconstructions and comparative analyses of Kickxellomycotina fungi.</title>
        <authorList>
            <person name="Reynolds N.K."/>
            <person name="Stajich J.E."/>
            <person name="Barry K."/>
            <person name="Grigoriev I.V."/>
            <person name="Crous P."/>
            <person name="Smith M.E."/>
        </authorList>
    </citation>
    <scope>NUCLEOTIDE SEQUENCE</scope>
    <source>
        <strain evidence="3">NBRC 100468</strain>
    </source>
</reference>
<proteinExistence type="predicted"/>
<evidence type="ECO:0000313" key="4">
    <source>
        <dbReference type="Proteomes" id="UP001150538"/>
    </source>
</evidence>
<feature type="transmembrane region" description="Helical" evidence="2">
    <location>
        <begin position="70"/>
        <end position="88"/>
    </location>
</feature>